<proteinExistence type="predicted"/>
<dbReference type="AlphaFoldDB" id="A0A804KMN8"/>
<sequence length="112" mass="12426">MSGHVLLDFIDLLSIRPPGIMVFSTSIISCSRKHSSNSGISQTEENGSLGHEIVYSIKDECLEQKLRVEKVMKSEVIKELYLVELEVEDMSYLHAGHAGTRGSSGGRDLFQE</sequence>
<organism evidence="2 3">
    <name type="scientific">Musa acuminata subsp. malaccensis</name>
    <name type="common">Wild banana</name>
    <name type="synonym">Musa malaccensis</name>
    <dbReference type="NCBI Taxonomy" id="214687"/>
    <lineage>
        <taxon>Eukaryota</taxon>
        <taxon>Viridiplantae</taxon>
        <taxon>Streptophyta</taxon>
        <taxon>Embryophyta</taxon>
        <taxon>Tracheophyta</taxon>
        <taxon>Spermatophyta</taxon>
        <taxon>Magnoliopsida</taxon>
        <taxon>Liliopsida</taxon>
        <taxon>Zingiberales</taxon>
        <taxon>Musaceae</taxon>
        <taxon>Musa</taxon>
    </lineage>
</organism>
<protein>
    <submittedName>
        <fullName evidence="1">(wild Malaysian banana) hypothetical protein</fullName>
    </submittedName>
</protein>
<evidence type="ECO:0000313" key="3">
    <source>
        <dbReference type="Proteomes" id="UP000012960"/>
    </source>
</evidence>
<dbReference type="EMBL" id="HG996474">
    <property type="protein sequence ID" value="CAG1836185.1"/>
    <property type="molecule type" value="Genomic_DNA"/>
</dbReference>
<dbReference type="Gramene" id="Ma09_t22920.1">
    <property type="protein sequence ID" value="Ma09_p22920.1"/>
    <property type="gene ID" value="Ma09_g22920"/>
</dbReference>
<evidence type="ECO:0000313" key="1">
    <source>
        <dbReference type="EMBL" id="CAG1836185.1"/>
    </source>
</evidence>
<reference evidence="1" key="1">
    <citation type="submission" date="2021-03" db="EMBL/GenBank/DDBJ databases">
        <authorList>
            <consortium name="Genoscope - CEA"/>
            <person name="William W."/>
        </authorList>
    </citation>
    <scope>NUCLEOTIDE SEQUENCE</scope>
    <source>
        <strain evidence="1">Doubled-haploid Pahang</strain>
    </source>
</reference>
<dbReference type="EnsemblPlants" id="Ma09_t22920.1">
    <property type="protein sequence ID" value="Ma09_p22920.1"/>
    <property type="gene ID" value="Ma09_g22920"/>
</dbReference>
<evidence type="ECO:0000313" key="2">
    <source>
        <dbReference type="EnsemblPlants" id="Ma09_p22920.1"/>
    </source>
</evidence>
<reference evidence="2" key="2">
    <citation type="submission" date="2021-05" db="UniProtKB">
        <authorList>
            <consortium name="EnsemblPlants"/>
        </authorList>
    </citation>
    <scope>IDENTIFICATION</scope>
    <source>
        <strain evidence="2">subsp. malaccensis</strain>
    </source>
</reference>
<name>A0A804KMN8_MUSAM</name>
<gene>
    <name evidence="1" type="ORF">GSMUA_241540.1</name>
</gene>
<dbReference type="InParanoid" id="A0A804KMN8"/>
<keyword evidence="3" id="KW-1185">Reference proteome</keyword>
<accession>A0A804KMN8</accession>
<dbReference type="Proteomes" id="UP000012960">
    <property type="component" value="Unplaced"/>
</dbReference>